<dbReference type="STRING" id="498761.HM1_2122"/>
<dbReference type="InterPro" id="IPR036412">
    <property type="entry name" value="HAD-like_sf"/>
</dbReference>
<evidence type="ECO:0000256" key="13">
    <source>
        <dbReference type="ARBA" id="ARBA00023136"/>
    </source>
</evidence>
<evidence type="ECO:0000256" key="7">
    <source>
        <dbReference type="ARBA" id="ARBA00022723"/>
    </source>
</evidence>
<keyword evidence="5" id="KW-0813">Transport</keyword>
<keyword evidence="11" id="KW-1278">Translocase</keyword>
<dbReference type="CDD" id="cd02089">
    <property type="entry name" value="P-type_ATPase_Ca_prok"/>
    <property type="match status" value="1"/>
</dbReference>
<dbReference type="GO" id="GO:0046872">
    <property type="term" value="F:metal ion binding"/>
    <property type="evidence" value="ECO:0007669"/>
    <property type="project" value="UniProtKB-KW"/>
</dbReference>
<dbReference type="Pfam" id="PF13246">
    <property type="entry name" value="Cation_ATPase"/>
    <property type="match status" value="1"/>
</dbReference>
<dbReference type="Gene3D" id="3.40.50.1000">
    <property type="entry name" value="HAD superfamily/HAD-like"/>
    <property type="match status" value="1"/>
</dbReference>
<evidence type="ECO:0000259" key="17">
    <source>
        <dbReference type="SMART" id="SM00831"/>
    </source>
</evidence>
<dbReference type="Pfam" id="PF00690">
    <property type="entry name" value="Cation_ATPase_N"/>
    <property type="match status" value="1"/>
</dbReference>
<evidence type="ECO:0000256" key="2">
    <source>
        <dbReference type="ARBA" id="ARBA00005675"/>
    </source>
</evidence>
<keyword evidence="10" id="KW-0460">Magnesium</keyword>
<dbReference type="NCBIfam" id="TIGR01494">
    <property type="entry name" value="ATPase_P-type"/>
    <property type="match status" value="3"/>
</dbReference>
<evidence type="ECO:0000256" key="15">
    <source>
        <dbReference type="SAM" id="MobiDB-lite"/>
    </source>
</evidence>
<dbReference type="eggNOG" id="COG0474">
    <property type="taxonomic scope" value="Bacteria"/>
</dbReference>
<evidence type="ECO:0000256" key="5">
    <source>
        <dbReference type="ARBA" id="ARBA00022568"/>
    </source>
</evidence>
<dbReference type="Proteomes" id="UP000008550">
    <property type="component" value="Chromosome"/>
</dbReference>
<name>B0TGR8_HELMI</name>
<organism evidence="18 19">
    <name type="scientific">Heliobacterium modesticaldum (strain ATCC 51547 / Ice1)</name>
    <dbReference type="NCBI Taxonomy" id="498761"/>
    <lineage>
        <taxon>Bacteria</taxon>
        <taxon>Bacillati</taxon>
        <taxon>Bacillota</taxon>
        <taxon>Clostridia</taxon>
        <taxon>Eubacteriales</taxon>
        <taxon>Heliobacteriaceae</taxon>
        <taxon>Heliomicrobium</taxon>
    </lineage>
</organism>
<dbReference type="Gene3D" id="2.70.150.10">
    <property type="entry name" value="Calcium-transporting ATPase, cytoplasmic transduction domain A"/>
    <property type="match status" value="1"/>
</dbReference>
<keyword evidence="5" id="KW-0109">Calcium transport</keyword>
<keyword evidence="6 16" id="KW-0812">Transmembrane</keyword>
<dbReference type="SUPFAM" id="SSF81653">
    <property type="entry name" value="Calcium ATPase, transduction domain A"/>
    <property type="match status" value="1"/>
</dbReference>
<keyword evidence="9" id="KW-0067">ATP-binding</keyword>
<evidence type="ECO:0000256" key="3">
    <source>
        <dbReference type="ARBA" id="ARBA00012790"/>
    </source>
</evidence>
<dbReference type="InterPro" id="IPR001757">
    <property type="entry name" value="P_typ_ATPase"/>
</dbReference>
<dbReference type="InterPro" id="IPR059000">
    <property type="entry name" value="ATPase_P-type_domA"/>
</dbReference>
<dbReference type="GO" id="GO:0005886">
    <property type="term" value="C:plasma membrane"/>
    <property type="evidence" value="ECO:0007669"/>
    <property type="project" value="UniProtKB-SubCell"/>
</dbReference>
<dbReference type="InterPro" id="IPR023299">
    <property type="entry name" value="ATPase_P-typ_cyto_dom_N"/>
</dbReference>
<feature type="transmembrane region" description="Helical" evidence="16">
    <location>
        <begin position="937"/>
        <end position="958"/>
    </location>
</feature>
<dbReference type="PANTHER" id="PTHR43294:SF21">
    <property type="entry name" value="CATION TRANSPORTING ATPASE"/>
    <property type="match status" value="1"/>
</dbReference>
<dbReference type="HOGENOM" id="CLU_002360_1_1_9"/>
<feature type="region of interest" description="Disordered" evidence="15">
    <location>
        <begin position="1"/>
        <end position="27"/>
    </location>
</feature>
<keyword evidence="12 16" id="KW-1133">Transmembrane helix</keyword>
<dbReference type="InterPro" id="IPR004014">
    <property type="entry name" value="ATPase_P-typ_cation-transptr_N"/>
</dbReference>
<protein>
    <recommendedName>
        <fullName evidence="3">P-type Ca(2+) transporter</fullName>
        <ecNumber evidence="3">7.2.2.10</ecNumber>
    </recommendedName>
</protein>
<dbReference type="SUPFAM" id="SSF56784">
    <property type="entry name" value="HAD-like"/>
    <property type="match status" value="1"/>
</dbReference>
<dbReference type="SFLD" id="SFLDS00003">
    <property type="entry name" value="Haloacid_Dehalogenase"/>
    <property type="match status" value="1"/>
</dbReference>
<proteinExistence type="inferred from homology"/>
<dbReference type="InterPro" id="IPR044492">
    <property type="entry name" value="P_typ_ATPase_HD_dom"/>
</dbReference>
<keyword evidence="4" id="KW-1003">Cell membrane</keyword>
<comment type="similarity">
    <text evidence="2">Belongs to the cation transport ATPase (P-type) (TC 3.A.3) family. Type IIA subfamily.</text>
</comment>
<dbReference type="FunFam" id="3.40.50.1000:FF:000028">
    <property type="entry name" value="Calcium-transporting P-type ATPase, putative"/>
    <property type="match status" value="1"/>
</dbReference>
<evidence type="ECO:0000313" key="19">
    <source>
        <dbReference type="Proteomes" id="UP000008550"/>
    </source>
</evidence>
<keyword evidence="5" id="KW-0106">Calcium</keyword>
<evidence type="ECO:0000256" key="12">
    <source>
        <dbReference type="ARBA" id="ARBA00022989"/>
    </source>
</evidence>
<evidence type="ECO:0000256" key="8">
    <source>
        <dbReference type="ARBA" id="ARBA00022741"/>
    </source>
</evidence>
<evidence type="ECO:0000256" key="11">
    <source>
        <dbReference type="ARBA" id="ARBA00022967"/>
    </source>
</evidence>
<accession>B0TGR8</accession>
<dbReference type="FunFam" id="1.20.1110.10:FF:000065">
    <property type="entry name" value="Sarcoplasmic/endoplasmic reticulum calcium ATPase 1"/>
    <property type="match status" value="1"/>
</dbReference>
<evidence type="ECO:0000256" key="4">
    <source>
        <dbReference type="ARBA" id="ARBA00022475"/>
    </source>
</evidence>
<keyword evidence="7" id="KW-0479">Metal-binding</keyword>
<dbReference type="SUPFAM" id="SSF81665">
    <property type="entry name" value="Calcium ATPase, transmembrane domain M"/>
    <property type="match status" value="1"/>
</dbReference>
<evidence type="ECO:0000256" key="14">
    <source>
        <dbReference type="ARBA" id="ARBA00048694"/>
    </source>
</evidence>
<dbReference type="FunFam" id="2.70.150.10:FF:000016">
    <property type="entry name" value="Calcium-transporting P-type ATPase putative"/>
    <property type="match status" value="1"/>
</dbReference>
<feature type="transmembrane region" description="Helical" evidence="16">
    <location>
        <begin position="271"/>
        <end position="290"/>
    </location>
</feature>
<evidence type="ECO:0000313" key="18">
    <source>
        <dbReference type="EMBL" id="ABZ84679.1"/>
    </source>
</evidence>
<dbReference type="Gene3D" id="3.40.1110.10">
    <property type="entry name" value="Calcium-transporting ATPase, cytoplasmic domain N"/>
    <property type="match status" value="1"/>
</dbReference>
<dbReference type="EC" id="7.2.2.10" evidence="3"/>
<dbReference type="SFLD" id="SFLDF00027">
    <property type="entry name" value="p-type_atpase"/>
    <property type="match status" value="1"/>
</dbReference>
<dbReference type="PRINTS" id="PR00120">
    <property type="entry name" value="HATPASE"/>
</dbReference>
<dbReference type="Gene3D" id="1.20.1110.10">
    <property type="entry name" value="Calcium-transporting ATPase, transmembrane domain"/>
    <property type="match status" value="1"/>
</dbReference>
<dbReference type="AlphaFoldDB" id="B0TGR8"/>
<dbReference type="KEGG" id="hmo:HM1_2122"/>
<feature type="transmembrane region" description="Helical" evidence="16">
    <location>
        <begin position="83"/>
        <end position="101"/>
    </location>
</feature>
<dbReference type="InterPro" id="IPR023298">
    <property type="entry name" value="ATPase_P-typ_TM_dom_sf"/>
</dbReference>
<feature type="transmembrane region" description="Helical" evidence="16">
    <location>
        <begin position="835"/>
        <end position="859"/>
    </location>
</feature>
<keyword evidence="8" id="KW-0547">Nucleotide-binding</keyword>
<dbReference type="GO" id="GO:0005388">
    <property type="term" value="F:P-type calcium transporter activity"/>
    <property type="evidence" value="ECO:0007669"/>
    <property type="project" value="UniProtKB-EC"/>
</dbReference>
<comment type="subcellular location">
    <subcellularLocation>
        <location evidence="1">Cell membrane</location>
        <topology evidence="1">Multi-pass membrane protein</topology>
    </subcellularLocation>
</comment>
<feature type="transmembrane region" description="Helical" evidence="16">
    <location>
        <begin position="302"/>
        <end position="325"/>
    </location>
</feature>
<dbReference type="Pfam" id="PF00122">
    <property type="entry name" value="E1-E2_ATPase"/>
    <property type="match status" value="1"/>
</dbReference>
<dbReference type="PRINTS" id="PR00119">
    <property type="entry name" value="CATATPASE"/>
</dbReference>
<dbReference type="InterPro" id="IPR006068">
    <property type="entry name" value="ATPase_P-typ_cation-transptr_C"/>
</dbReference>
<dbReference type="SFLD" id="SFLDG00002">
    <property type="entry name" value="C1.7:_P-type_atpase_like"/>
    <property type="match status" value="1"/>
</dbReference>
<dbReference type="FunFam" id="3.40.50.1000:FF:000001">
    <property type="entry name" value="Phospholipid-transporting ATPase IC"/>
    <property type="match status" value="1"/>
</dbReference>
<reference evidence="18 19" key="1">
    <citation type="journal article" date="2008" name="J. Bacteriol.">
        <title>The genome of Heliobacterium modesticaldum, a phototrophic representative of the Firmicutes containing the simplest photosynthetic apparatus.</title>
        <authorList>
            <person name="Sattley W.M."/>
            <person name="Madigan M.T."/>
            <person name="Swingley W.D."/>
            <person name="Cheung P.C."/>
            <person name="Clocksin K.M."/>
            <person name="Conrad A.L."/>
            <person name="Dejesa L.C."/>
            <person name="Honchak B.M."/>
            <person name="Jung D.O."/>
            <person name="Karbach L.E."/>
            <person name="Kurdoglu A."/>
            <person name="Lahiri S."/>
            <person name="Mastrian S.D."/>
            <person name="Page L.E."/>
            <person name="Taylor H.L."/>
            <person name="Wang Z.T."/>
            <person name="Raymond J."/>
            <person name="Chen M."/>
            <person name="Blankenship R.E."/>
            <person name="Touchman J.W."/>
        </authorList>
    </citation>
    <scope>NUCLEOTIDE SEQUENCE [LARGE SCALE GENOMIC DNA]</scope>
    <source>
        <strain evidence="19">ATCC 51547 / Ice1</strain>
    </source>
</reference>
<keyword evidence="13 16" id="KW-0472">Membrane</keyword>
<sequence>MRLQGNGGTEMKRKGHDRSGPKTVAAPDKPWHQLTYEELCRALIAGPQGLNRREAEERLGRFGPNALRAAEAVPLWRRLLAQFTDFMILVLLAATAISVFLGEMADAITILVIVVMNAVLGFVQEYRAEQSLEALKKLTAPEARVLREGHEMRVAAHTIVPGDLVLLEAGDRVPADLRLLEVHDLEIDESPLTGESLPVCKQPEPITAAGVGIGDMDNMAFSGTSVTRGRGCGLVVATGMQTEMGRIAHLIESVGDDMTPLQRRLDELGKILVVLCLAICLVVVAIGLYQGEPVYRMVLTGVSLAVAAIPEGLPAIVTIVLAIGVQRMIRSRAIIRKLPAVETLGCATAICSDKTGTLTQNRMTVRQVWLSGERVDVSGQGIEPVGEFFAKRHLFTVEAGGAAVGTARGTGTAATGTGWADLDDLLRASVLCNNARLTGGEPSRSRKDVPFWGRRKKNGGEVPASDWNLMGDPTEGALLVLAAKGGFLHQNVEADFHRVEELPFDSDRKRMTVIVRDQKGQMMAFVKGAPETVLSRCAFVRWNGSDVPLDDDRRRRILDANERMADEALRVLALACRPLPAEMPVEKLMEIAEEDLTFLGLVGMMDPPRPGVRQAVERCSQAGIRTIMITGDHPATALAVARELGISSRSDEVLTGACLDELNDRQLEDKVPRVAVYARVSPAHKLRIVRALKSRGHVVAMTGDGVNDAPAVKEADIGVAMGKAGTDVTKEASAMVLSDDNFVTIVTAVEQGRAIYDNIRKFIRYLLSCNAGEVLVMFLASLMALPLPLLPVQLLWVNLVTDGLPAMALGVDAPDPDVMRRPPRHQKESILAGGLGRNILIWGTYCGLATLAVFAWGIYLGDLPLARTMAFCTLTFFQLFYVFDCRSERYSIFELGWFTNPSLIGAVCLSGLMQLAVVYLPPLQRIFQTVPLEPTHWLVILCFSGGWLLLTGLRHFILRPFGQRDGGRALYGQ</sequence>
<feature type="domain" description="Cation-transporting P-type ATPase N-terminal" evidence="17">
    <location>
        <begin position="30"/>
        <end position="103"/>
    </location>
</feature>
<dbReference type="EMBL" id="CP000930">
    <property type="protein sequence ID" value="ABZ84679.1"/>
    <property type="molecule type" value="Genomic_DNA"/>
</dbReference>
<feature type="transmembrane region" description="Helical" evidence="16">
    <location>
        <begin position="762"/>
        <end position="787"/>
    </location>
</feature>
<feature type="transmembrane region" description="Helical" evidence="16">
    <location>
        <begin position="107"/>
        <end position="123"/>
    </location>
</feature>
<feature type="transmembrane region" description="Helical" evidence="16">
    <location>
        <begin position="793"/>
        <end position="814"/>
    </location>
</feature>
<evidence type="ECO:0000256" key="1">
    <source>
        <dbReference type="ARBA" id="ARBA00004651"/>
    </source>
</evidence>
<dbReference type="InterPro" id="IPR008250">
    <property type="entry name" value="ATPase_P-typ_transduc_dom_A_sf"/>
</dbReference>
<dbReference type="InterPro" id="IPR018303">
    <property type="entry name" value="ATPase_P-typ_P_site"/>
</dbReference>
<dbReference type="GO" id="GO:0016887">
    <property type="term" value="F:ATP hydrolysis activity"/>
    <property type="evidence" value="ECO:0007669"/>
    <property type="project" value="InterPro"/>
</dbReference>
<evidence type="ECO:0000256" key="16">
    <source>
        <dbReference type="SAM" id="Phobius"/>
    </source>
</evidence>
<comment type="catalytic activity">
    <reaction evidence="14">
        <text>Ca(2+)(in) + ATP + H2O = Ca(2+)(out) + ADP + phosphate + H(+)</text>
        <dbReference type="Rhea" id="RHEA:18105"/>
        <dbReference type="ChEBI" id="CHEBI:15377"/>
        <dbReference type="ChEBI" id="CHEBI:15378"/>
        <dbReference type="ChEBI" id="CHEBI:29108"/>
        <dbReference type="ChEBI" id="CHEBI:30616"/>
        <dbReference type="ChEBI" id="CHEBI:43474"/>
        <dbReference type="ChEBI" id="CHEBI:456216"/>
        <dbReference type="EC" id="7.2.2.10"/>
    </reaction>
</comment>
<dbReference type="InterPro" id="IPR023214">
    <property type="entry name" value="HAD_sf"/>
</dbReference>
<keyword evidence="19" id="KW-1185">Reference proteome</keyword>
<dbReference type="SUPFAM" id="SSF81660">
    <property type="entry name" value="Metal cation-transporting ATPase, ATP-binding domain N"/>
    <property type="match status" value="1"/>
</dbReference>
<dbReference type="Pfam" id="PF00689">
    <property type="entry name" value="Cation_ATPase_C"/>
    <property type="match status" value="1"/>
</dbReference>
<dbReference type="SMART" id="SM00831">
    <property type="entry name" value="Cation_ATPase_N"/>
    <property type="match status" value="1"/>
</dbReference>
<evidence type="ECO:0000256" key="10">
    <source>
        <dbReference type="ARBA" id="ARBA00022842"/>
    </source>
</evidence>
<feature type="transmembrane region" description="Helical" evidence="16">
    <location>
        <begin position="895"/>
        <end position="917"/>
    </location>
</feature>
<evidence type="ECO:0000256" key="9">
    <source>
        <dbReference type="ARBA" id="ARBA00022840"/>
    </source>
</evidence>
<feature type="transmembrane region" description="Helical" evidence="16">
    <location>
        <begin position="865"/>
        <end position="883"/>
    </location>
</feature>
<dbReference type="PANTHER" id="PTHR43294">
    <property type="entry name" value="SODIUM/POTASSIUM-TRANSPORTING ATPASE SUBUNIT ALPHA"/>
    <property type="match status" value="1"/>
</dbReference>
<evidence type="ECO:0000256" key="6">
    <source>
        <dbReference type="ARBA" id="ARBA00022692"/>
    </source>
</evidence>
<dbReference type="InterPro" id="IPR050510">
    <property type="entry name" value="Cation_transp_ATPase_P-type"/>
</dbReference>
<gene>
    <name evidence="18" type="ORF">HM1_2122</name>
</gene>
<keyword evidence="5" id="KW-0406">Ion transport</keyword>
<dbReference type="PROSITE" id="PS00154">
    <property type="entry name" value="ATPASE_E1_E2"/>
    <property type="match status" value="1"/>
</dbReference>
<dbReference type="GO" id="GO:0005524">
    <property type="term" value="F:ATP binding"/>
    <property type="evidence" value="ECO:0007669"/>
    <property type="project" value="UniProtKB-KW"/>
</dbReference>
<dbReference type="GO" id="GO:0140352">
    <property type="term" value="P:export from cell"/>
    <property type="evidence" value="ECO:0007669"/>
    <property type="project" value="UniProtKB-ARBA"/>
</dbReference>